<comment type="subcellular location">
    <subcellularLocation>
        <location evidence="1">Membrane</location>
        <topology evidence="1">Multi-pass membrane protein</topology>
    </subcellularLocation>
</comment>
<feature type="compositionally biased region" description="Basic and acidic residues" evidence="9">
    <location>
        <begin position="822"/>
        <end position="831"/>
    </location>
</feature>
<comment type="similarity">
    <text evidence="8">Belongs to the two pore domain potassium channel (TC 1.A.1.8) family.</text>
</comment>
<sequence>MAMFIRHTSPTTTVLADGYTDDALGSKYDNYRASRPYSRESLLSGGTSLGSRVRLSQFSLLSRPDATLAEGEDDDDDDGDEREDDTSNIHYRVQKNRLQAKVFEMLAGQFSRAGSLEMPEECASEKAAAVALQPPPKSILGKCKYYYDKYKLHRTSACVCLILYSFFGAWLFYLVEHDYEKEVKGKEKIDLWNLRNDTFQKMIAVIHHRRGAHFNFEEIFIEYEKRLLKVRLPECLDWDYWGALFYVGTLFTTIGYGNIAPRTMAGRALSVIYAIIGIPLVLAILSKCGKWLTTTLSIYWQQHCRRIKVKAQKTTNRLRGRKASIFDTLESGIIGDLGVDEIESRTIPIWLALLICVLFVCACSSLFLIWETRWTFFTSLYFFCISLSTIGLGDIVPDHPHMFIIMFVLVIIGLSIVSMLISVIQIKMEEWLYHLIKKIQQEYNRALENGENVDREAVLRNVMTNEPAWMQLMAPTMLTGQQNDKLEQKVEQFERILKDSKDVQTDLSVAFAGTQVERFEQSMACDPMSDRARPQHCGTQWTAQHENDESRSNDFRDSISDATSLPIDSVSVQQHNEQQQRRAAAHTHKFVEGAAQTDLAQFQIDEIAMKLASLQNQRVRPPIVERSMATSAYMDSPQDSQSDELLLQKAFSQAELDILCQAMIKSDYEKRKLVDCAVSADRRDDFEDKSLNTSLSLTPEEILKRIKPMRSACTSPQRSMDARSACNSAQHSLSIDIGKPAARSAANSAQNSLAIDLKHAFISAQNSLAVDPEDRETQTTIREHADMSTDPISPMFRKDVETEMSISEKPAARDQNTSPIVKHHDSTEYDDRSMQTSIAEFIGKLFQKNDQSQQTSISEDLKKKKKKKSKKKNGDDEMSSSSSDKLSEETGSDRGIPNAMVSSVSMSTQYSPPPGFPDSSRLSEPCRGRSLSTSGVGTSIFEDETRQEVIVQTDDSYLKIARRLDEYRNNKTQFLPVCAASPLSSKEVEPFKTDRPSERSCYYFGANMTRRLSLGRSRRKSKNSRDTQTGQSMDSEMLHEVLTNEKSRSISPKRPSSRGVLQRNPSLPTGISRGKVSNYVHQHEKGIHNPATNRMSPVKIIRQYSLEHDPS</sequence>
<feature type="region of interest" description="Disordered" evidence="9">
    <location>
        <begin position="1013"/>
        <end position="1074"/>
    </location>
</feature>
<dbReference type="PANTHER" id="PTHR11003">
    <property type="entry name" value="POTASSIUM CHANNEL, SUBFAMILY K"/>
    <property type="match status" value="1"/>
</dbReference>
<accession>A0A8S1ETE5</accession>
<keyword evidence="5 8" id="KW-0406">Ion transport</keyword>
<keyword evidence="6 10" id="KW-0472">Membrane</keyword>
<feature type="domain" description="Potassium channel" evidence="11">
    <location>
        <begin position="355"/>
        <end position="429"/>
    </location>
</feature>
<dbReference type="SUPFAM" id="SSF81324">
    <property type="entry name" value="Voltage-gated potassium channels"/>
    <property type="match status" value="2"/>
</dbReference>
<dbReference type="GO" id="GO:0022841">
    <property type="term" value="F:potassium ion leak channel activity"/>
    <property type="evidence" value="ECO:0007669"/>
    <property type="project" value="TreeGrafter"/>
</dbReference>
<dbReference type="InterPro" id="IPR003280">
    <property type="entry name" value="2pore_dom_K_chnl"/>
</dbReference>
<keyword evidence="13" id="KW-1185">Reference proteome</keyword>
<evidence type="ECO:0000256" key="3">
    <source>
        <dbReference type="ARBA" id="ARBA00022692"/>
    </source>
</evidence>
<keyword evidence="7 8" id="KW-0407">Ion channel</keyword>
<gene>
    <name evidence="12" type="ORF">CBOVIS_LOCUS5819</name>
</gene>
<feature type="compositionally biased region" description="Acidic residues" evidence="9">
    <location>
        <begin position="70"/>
        <end position="85"/>
    </location>
</feature>
<feature type="domain" description="Potassium channel" evidence="11">
    <location>
        <begin position="237"/>
        <end position="293"/>
    </location>
</feature>
<feature type="region of interest" description="Disordered" evidence="9">
    <location>
        <begin position="541"/>
        <end position="561"/>
    </location>
</feature>
<dbReference type="Pfam" id="PF07885">
    <property type="entry name" value="Ion_trans_2"/>
    <property type="match status" value="2"/>
</dbReference>
<evidence type="ECO:0000256" key="4">
    <source>
        <dbReference type="ARBA" id="ARBA00022989"/>
    </source>
</evidence>
<dbReference type="GO" id="GO:0015271">
    <property type="term" value="F:outward rectifier potassium channel activity"/>
    <property type="evidence" value="ECO:0007669"/>
    <property type="project" value="TreeGrafter"/>
</dbReference>
<evidence type="ECO:0000256" key="5">
    <source>
        <dbReference type="ARBA" id="ARBA00023065"/>
    </source>
</evidence>
<feature type="transmembrane region" description="Helical" evidence="10">
    <location>
        <begin position="402"/>
        <end position="424"/>
    </location>
</feature>
<feature type="compositionally biased region" description="Polar residues" evidence="9">
    <location>
        <begin position="849"/>
        <end position="858"/>
    </location>
</feature>
<evidence type="ECO:0000256" key="10">
    <source>
        <dbReference type="SAM" id="Phobius"/>
    </source>
</evidence>
<evidence type="ECO:0000259" key="11">
    <source>
        <dbReference type="Pfam" id="PF07885"/>
    </source>
</evidence>
<protein>
    <recommendedName>
        <fullName evidence="11">Potassium channel domain-containing protein</fullName>
    </recommendedName>
</protein>
<dbReference type="AlphaFoldDB" id="A0A8S1ETE5"/>
<evidence type="ECO:0000256" key="2">
    <source>
        <dbReference type="ARBA" id="ARBA00022448"/>
    </source>
</evidence>
<feature type="compositionally biased region" description="Polar residues" evidence="9">
    <location>
        <begin position="900"/>
        <end position="910"/>
    </location>
</feature>
<name>A0A8S1ETE5_9PELO</name>
<feature type="compositionally biased region" description="Basic and acidic residues" evidence="9">
    <location>
        <begin position="1036"/>
        <end position="1048"/>
    </location>
</feature>
<feature type="region of interest" description="Disordered" evidence="9">
    <location>
        <begin position="66"/>
        <end position="85"/>
    </location>
</feature>
<dbReference type="OrthoDB" id="297496at2759"/>
<keyword evidence="3 8" id="KW-0812">Transmembrane</keyword>
<evidence type="ECO:0000256" key="1">
    <source>
        <dbReference type="ARBA" id="ARBA00004141"/>
    </source>
</evidence>
<evidence type="ECO:0000313" key="13">
    <source>
        <dbReference type="Proteomes" id="UP000494206"/>
    </source>
</evidence>
<feature type="compositionally biased region" description="Basic and acidic residues" evidence="9">
    <location>
        <begin position="775"/>
        <end position="787"/>
    </location>
</feature>
<evidence type="ECO:0000256" key="8">
    <source>
        <dbReference type="RuleBase" id="RU003857"/>
    </source>
</evidence>
<keyword evidence="4 10" id="KW-1133">Transmembrane helix</keyword>
<feature type="transmembrane region" description="Helical" evidence="10">
    <location>
        <begin position="156"/>
        <end position="175"/>
    </location>
</feature>
<evidence type="ECO:0000313" key="12">
    <source>
        <dbReference type="EMBL" id="CAB3403322.1"/>
    </source>
</evidence>
<organism evidence="12 13">
    <name type="scientific">Caenorhabditis bovis</name>
    <dbReference type="NCBI Taxonomy" id="2654633"/>
    <lineage>
        <taxon>Eukaryota</taxon>
        <taxon>Metazoa</taxon>
        <taxon>Ecdysozoa</taxon>
        <taxon>Nematoda</taxon>
        <taxon>Chromadorea</taxon>
        <taxon>Rhabditida</taxon>
        <taxon>Rhabditina</taxon>
        <taxon>Rhabditomorpha</taxon>
        <taxon>Rhabditoidea</taxon>
        <taxon>Rhabditidae</taxon>
        <taxon>Peloderinae</taxon>
        <taxon>Caenorhabditis</taxon>
    </lineage>
</organism>
<feature type="region of interest" description="Disordered" evidence="9">
    <location>
        <begin position="849"/>
        <end position="935"/>
    </location>
</feature>
<feature type="compositionally biased region" description="Basic and acidic residues" evidence="9">
    <location>
        <begin position="545"/>
        <end position="559"/>
    </location>
</feature>
<dbReference type="Gene3D" id="1.10.287.70">
    <property type="match status" value="1"/>
</dbReference>
<dbReference type="GO" id="GO:0030322">
    <property type="term" value="P:stabilization of membrane potential"/>
    <property type="evidence" value="ECO:0007669"/>
    <property type="project" value="TreeGrafter"/>
</dbReference>
<dbReference type="PANTHER" id="PTHR11003:SF86">
    <property type="entry name" value="POTASSIUM CHANNEL DOMAIN-CONTAINING PROTEIN"/>
    <property type="match status" value="1"/>
</dbReference>
<comment type="caution">
    <text evidence="12">The sequence shown here is derived from an EMBL/GenBank/DDBJ whole genome shotgun (WGS) entry which is preliminary data.</text>
</comment>
<dbReference type="InterPro" id="IPR013099">
    <property type="entry name" value="K_chnl_dom"/>
</dbReference>
<feature type="transmembrane region" description="Helical" evidence="10">
    <location>
        <begin position="376"/>
        <end position="396"/>
    </location>
</feature>
<feature type="region of interest" description="Disordered" evidence="9">
    <location>
        <begin position="769"/>
        <end position="831"/>
    </location>
</feature>
<evidence type="ECO:0000256" key="7">
    <source>
        <dbReference type="ARBA" id="ARBA00023303"/>
    </source>
</evidence>
<feature type="transmembrane region" description="Helical" evidence="10">
    <location>
        <begin position="347"/>
        <end position="369"/>
    </location>
</feature>
<feature type="transmembrane region" description="Helical" evidence="10">
    <location>
        <begin position="271"/>
        <end position="292"/>
    </location>
</feature>
<dbReference type="EMBL" id="CADEPM010000003">
    <property type="protein sequence ID" value="CAB3403322.1"/>
    <property type="molecule type" value="Genomic_DNA"/>
</dbReference>
<evidence type="ECO:0000256" key="9">
    <source>
        <dbReference type="SAM" id="MobiDB-lite"/>
    </source>
</evidence>
<keyword evidence="2 8" id="KW-0813">Transport</keyword>
<dbReference type="PRINTS" id="PR01333">
    <property type="entry name" value="2POREKCHANEL"/>
</dbReference>
<dbReference type="Proteomes" id="UP000494206">
    <property type="component" value="Unassembled WGS sequence"/>
</dbReference>
<proteinExistence type="inferred from homology"/>
<feature type="compositionally biased region" description="Low complexity" evidence="9">
    <location>
        <begin position="1049"/>
        <end position="1058"/>
    </location>
</feature>
<reference evidence="12 13" key="1">
    <citation type="submission" date="2020-04" db="EMBL/GenBank/DDBJ databases">
        <authorList>
            <person name="Laetsch R D."/>
            <person name="Stevens L."/>
            <person name="Kumar S."/>
            <person name="Blaxter L. M."/>
        </authorList>
    </citation>
    <scope>NUCLEOTIDE SEQUENCE [LARGE SCALE GENOMIC DNA]</scope>
</reference>
<dbReference type="GO" id="GO:0005886">
    <property type="term" value="C:plasma membrane"/>
    <property type="evidence" value="ECO:0007669"/>
    <property type="project" value="TreeGrafter"/>
</dbReference>
<evidence type="ECO:0000256" key="6">
    <source>
        <dbReference type="ARBA" id="ARBA00023136"/>
    </source>
</evidence>